<dbReference type="GeneID" id="25393536"/>
<dbReference type="InterPro" id="IPR036890">
    <property type="entry name" value="HATPase_C_sf"/>
</dbReference>
<evidence type="ECO:0000313" key="7">
    <source>
        <dbReference type="Proteomes" id="UP000001941"/>
    </source>
</evidence>
<sequence length="737" mass="81800">MPDQCQTPPAASITVLLVDDESIVLDATKAYLTSGYGFLVDTACSGKEALACIAEKRYDAVILDYELEGMSGLELMQAIREQGYDGPIIIFTGRGREEVVIRAYDLGADGYVQKGGDIRSQFAELVHKTLTVIERRRAKDAHKKIVAEYQALYEHAPIAYFSLSPGGIITRCNKKAEILLGKGCRELTGSYFPDLFAGIPGEKERVLSLLMAACEHQEIEGEEFCILLPDGAQITVSVSVSVARDTTGTVSLIHAVLIDLTDQKARERHHAEQHRFLERLIETIPGPVFFKDKNGRYTGCNAAFESYIGLSKEKIIGTTVHDLWPAPLAVIYDAKDKELFENPGIQQYESQVAHADGSLHDVVFYKATIPDEKGEPDGIVGVILDITTRKQAERDLYDTHRLIESMIDGIPDMVGVQVPDLSIIRFNRAGYEMLGMREDEVIGRKCYELIGRSGPCEPCASRAALASKKIETAERYVPELSRYFACTATPVLDENGEVRLIIELVHDMTDQKYAENALRQANRQLRLLTEVTRHDILNNVNAMQLFLDLVKIKSDTAHIGEELDALDRLIARIQADIEFTRVYQDLGSHLPRWQRLADCVAECTIPDHIHFVIAGGEWQVYADPLLPKVFVNLVDNSLRHGGAVSRISIAAEEQEEGLLVVFEDDGVGIAPDEKELIFERGYGKNTGFGLFFIQEILGITHIRIKETGTAGQGVRFEMSVPKGMYKKDEPGQSGVGP</sequence>
<keyword evidence="7" id="KW-1185">Reference proteome</keyword>
<dbReference type="InterPro" id="IPR013656">
    <property type="entry name" value="PAS_4"/>
</dbReference>
<dbReference type="Pfam" id="PF13426">
    <property type="entry name" value="PAS_9"/>
    <property type="match status" value="1"/>
</dbReference>
<dbReference type="PROSITE" id="PS50110">
    <property type="entry name" value="RESPONSE_REGULATORY"/>
    <property type="match status" value="1"/>
</dbReference>
<dbReference type="SUPFAM" id="SSF55874">
    <property type="entry name" value="ATPase domain of HSP90 chaperone/DNA topoisomerase II/histidine kinase"/>
    <property type="match status" value="1"/>
</dbReference>
<dbReference type="RefSeq" id="WP_011448827.1">
    <property type="nucleotide sequence ID" value="NC_007796.1"/>
</dbReference>
<dbReference type="CDD" id="cd00130">
    <property type="entry name" value="PAS"/>
    <property type="match status" value="2"/>
</dbReference>
<keyword evidence="1" id="KW-0597">Phosphoprotein</keyword>
<dbReference type="InterPro" id="IPR011006">
    <property type="entry name" value="CheY-like_superfamily"/>
</dbReference>
<dbReference type="Pfam" id="PF08448">
    <property type="entry name" value="PAS_4"/>
    <property type="match status" value="1"/>
</dbReference>
<dbReference type="InterPro" id="IPR001789">
    <property type="entry name" value="Sig_transdc_resp-reg_receiver"/>
</dbReference>
<dbReference type="EC" id="2.7.13.3" evidence="6"/>
<dbReference type="OrthoDB" id="8127at2157"/>
<dbReference type="InterPro" id="IPR005467">
    <property type="entry name" value="His_kinase_dom"/>
</dbReference>
<feature type="domain" description="PAS" evidence="4">
    <location>
        <begin position="273"/>
        <end position="323"/>
    </location>
</feature>
<dbReference type="KEGG" id="mhu:Mhun_1846"/>
<protein>
    <submittedName>
        <fullName evidence="6">Multi-sensor signal transduction histidine kinase</fullName>
        <ecNumber evidence="6">2.7.13.3</ecNumber>
    </submittedName>
</protein>
<dbReference type="SUPFAM" id="SSF55785">
    <property type="entry name" value="PYP-like sensor domain (PAS domain)"/>
    <property type="match status" value="3"/>
</dbReference>
<dbReference type="EnsemblBacteria" id="ABD41563">
    <property type="protein sequence ID" value="ABD41563"/>
    <property type="gene ID" value="Mhun_1846"/>
</dbReference>
<dbReference type="Pfam" id="PF00989">
    <property type="entry name" value="PAS"/>
    <property type="match status" value="1"/>
</dbReference>
<keyword evidence="6" id="KW-0418">Kinase</keyword>
<accession>Q2FQ60</accession>
<dbReference type="PANTHER" id="PTHR44757:SF2">
    <property type="entry name" value="BIOFILM ARCHITECTURE MAINTENANCE PROTEIN MBAA"/>
    <property type="match status" value="1"/>
</dbReference>
<keyword evidence="6" id="KW-0808">Transferase</keyword>
<dbReference type="InterPro" id="IPR001610">
    <property type="entry name" value="PAC"/>
</dbReference>
<name>Q2FQ60_METHJ</name>
<dbReference type="Gene3D" id="3.40.50.2300">
    <property type="match status" value="1"/>
</dbReference>
<dbReference type="EMBL" id="CP000254">
    <property type="protein sequence ID" value="ABD41563.1"/>
    <property type="molecule type" value="Genomic_DNA"/>
</dbReference>
<dbReference type="GO" id="GO:0004673">
    <property type="term" value="F:protein histidine kinase activity"/>
    <property type="evidence" value="ECO:0007669"/>
    <property type="project" value="UniProtKB-EC"/>
</dbReference>
<dbReference type="CDD" id="cd00075">
    <property type="entry name" value="HATPase"/>
    <property type="match status" value="1"/>
</dbReference>
<dbReference type="InParanoid" id="Q2FQ60"/>
<dbReference type="NCBIfam" id="TIGR00229">
    <property type="entry name" value="sensory_box"/>
    <property type="match status" value="3"/>
</dbReference>
<evidence type="ECO:0000313" key="6">
    <source>
        <dbReference type="EMBL" id="ABD41563.1"/>
    </source>
</evidence>
<dbReference type="eggNOG" id="arCOG06192">
    <property type="taxonomic scope" value="Archaea"/>
</dbReference>
<dbReference type="Gene3D" id="3.30.565.10">
    <property type="entry name" value="Histidine kinase-like ATPase, C-terminal domain"/>
    <property type="match status" value="1"/>
</dbReference>
<feature type="modified residue" description="4-aspartylphosphate" evidence="1">
    <location>
        <position position="64"/>
    </location>
</feature>
<dbReference type="InterPro" id="IPR000014">
    <property type="entry name" value="PAS"/>
</dbReference>
<evidence type="ECO:0000259" key="5">
    <source>
        <dbReference type="PROSITE" id="PS50113"/>
    </source>
</evidence>
<dbReference type="GO" id="GO:0006355">
    <property type="term" value="P:regulation of DNA-templated transcription"/>
    <property type="evidence" value="ECO:0007669"/>
    <property type="project" value="InterPro"/>
</dbReference>
<dbReference type="PANTHER" id="PTHR44757">
    <property type="entry name" value="DIGUANYLATE CYCLASE DGCP"/>
    <property type="match status" value="1"/>
</dbReference>
<dbReference type="GO" id="GO:0000160">
    <property type="term" value="P:phosphorelay signal transduction system"/>
    <property type="evidence" value="ECO:0007669"/>
    <property type="project" value="InterPro"/>
</dbReference>
<reference evidence="7" key="1">
    <citation type="journal article" date="2016" name="Stand. Genomic Sci.">
        <title>Complete genome sequence of Methanospirillum hungatei type strain JF1.</title>
        <authorList>
            <person name="Gunsalus R.P."/>
            <person name="Cook L.E."/>
            <person name="Crable B."/>
            <person name="Rohlin L."/>
            <person name="McDonald E."/>
            <person name="Mouttaki H."/>
            <person name="Sieber J.R."/>
            <person name="Poweleit N."/>
            <person name="Zhou H."/>
            <person name="Lapidus A.L."/>
            <person name="Daligault H.E."/>
            <person name="Land M."/>
            <person name="Gilna P."/>
            <person name="Ivanova N."/>
            <person name="Kyrpides N."/>
            <person name="Culley D.E."/>
            <person name="McInerney M.J."/>
        </authorList>
    </citation>
    <scope>NUCLEOTIDE SEQUENCE [LARGE SCALE GENOMIC DNA]</scope>
    <source>
        <strain evidence="7">ATCC 27890 / DSM 864 / NBRC 100397 / JF-1</strain>
    </source>
</reference>
<feature type="domain" description="PAC" evidence="5">
    <location>
        <begin position="220"/>
        <end position="272"/>
    </location>
</feature>
<dbReference type="Proteomes" id="UP000001941">
    <property type="component" value="Chromosome"/>
</dbReference>
<evidence type="ECO:0000259" key="2">
    <source>
        <dbReference type="PROSITE" id="PS50109"/>
    </source>
</evidence>
<organism evidence="6 7">
    <name type="scientific">Methanospirillum hungatei JF-1 (strain ATCC 27890 / DSM 864 / NBRC 100397 / JF-1)</name>
    <dbReference type="NCBI Taxonomy" id="323259"/>
    <lineage>
        <taxon>Archaea</taxon>
        <taxon>Methanobacteriati</taxon>
        <taxon>Methanobacteriota</taxon>
        <taxon>Stenosarchaea group</taxon>
        <taxon>Methanomicrobia</taxon>
        <taxon>Methanomicrobiales</taxon>
        <taxon>Methanospirillaceae</taxon>
        <taxon>Methanospirillum</taxon>
    </lineage>
</organism>
<dbReference type="Pfam" id="PF00072">
    <property type="entry name" value="Response_reg"/>
    <property type="match status" value="1"/>
</dbReference>
<dbReference type="CDD" id="cd00156">
    <property type="entry name" value="REC"/>
    <property type="match status" value="1"/>
</dbReference>
<dbReference type="PROSITE" id="PS50112">
    <property type="entry name" value="PAS"/>
    <property type="match status" value="2"/>
</dbReference>
<dbReference type="PROSITE" id="PS50113">
    <property type="entry name" value="PAC"/>
    <property type="match status" value="3"/>
</dbReference>
<evidence type="ECO:0000256" key="1">
    <source>
        <dbReference type="PROSITE-ProRule" id="PRU00169"/>
    </source>
</evidence>
<dbReference type="InterPro" id="IPR013767">
    <property type="entry name" value="PAS_fold"/>
</dbReference>
<feature type="domain" description="PAS" evidence="4">
    <location>
        <begin position="399"/>
        <end position="450"/>
    </location>
</feature>
<dbReference type="InterPro" id="IPR003594">
    <property type="entry name" value="HATPase_dom"/>
</dbReference>
<dbReference type="PROSITE" id="PS50109">
    <property type="entry name" value="HIS_KIN"/>
    <property type="match status" value="1"/>
</dbReference>
<dbReference type="SMART" id="SM00387">
    <property type="entry name" value="HATPase_c"/>
    <property type="match status" value="1"/>
</dbReference>
<dbReference type="InterPro" id="IPR000700">
    <property type="entry name" value="PAS-assoc_C"/>
</dbReference>
<feature type="domain" description="PAC" evidence="5">
    <location>
        <begin position="346"/>
        <end position="398"/>
    </location>
</feature>
<dbReference type="eggNOG" id="arCOG02385">
    <property type="taxonomic scope" value="Archaea"/>
</dbReference>
<feature type="domain" description="PAC" evidence="5">
    <location>
        <begin position="468"/>
        <end position="520"/>
    </location>
</feature>
<feature type="domain" description="Response regulatory" evidence="3">
    <location>
        <begin position="14"/>
        <end position="129"/>
    </location>
</feature>
<dbReference type="SMART" id="SM00091">
    <property type="entry name" value="PAS"/>
    <property type="match status" value="3"/>
</dbReference>
<dbReference type="HOGENOM" id="CLU_000445_114_58_2"/>
<dbReference type="InterPro" id="IPR052155">
    <property type="entry name" value="Biofilm_reg_signaling"/>
</dbReference>
<dbReference type="STRING" id="323259.Mhun_1846"/>
<dbReference type="SUPFAM" id="SSF52172">
    <property type="entry name" value="CheY-like"/>
    <property type="match status" value="1"/>
</dbReference>
<dbReference type="AlphaFoldDB" id="Q2FQ60"/>
<feature type="domain" description="Histidine kinase" evidence="2">
    <location>
        <begin position="626"/>
        <end position="724"/>
    </location>
</feature>
<dbReference type="InterPro" id="IPR035965">
    <property type="entry name" value="PAS-like_dom_sf"/>
</dbReference>
<proteinExistence type="predicted"/>
<dbReference type="Gene3D" id="3.30.450.20">
    <property type="entry name" value="PAS domain"/>
    <property type="match status" value="3"/>
</dbReference>
<evidence type="ECO:0000259" key="3">
    <source>
        <dbReference type="PROSITE" id="PS50110"/>
    </source>
</evidence>
<dbReference type="Pfam" id="PF02518">
    <property type="entry name" value="HATPase_c"/>
    <property type="match status" value="1"/>
</dbReference>
<evidence type="ECO:0000259" key="4">
    <source>
        <dbReference type="PROSITE" id="PS50112"/>
    </source>
</evidence>
<dbReference type="SMART" id="SM00448">
    <property type="entry name" value="REC"/>
    <property type="match status" value="1"/>
</dbReference>
<gene>
    <name evidence="6" type="ordered locus">Mhun_1846</name>
</gene>
<dbReference type="SMART" id="SM00086">
    <property type="entry name" value="PAC"/>
    <property type="match status" value="2"/>
</dbReference>